<dbReference type="Pfam" id="PF18994">
    <property type="entry name" value="Prophage_tailD1"/>
    <property type="match status" value="1"/>
</dbReference>
<sequence length="624" mass="70076">MNQMFVHDIKTGQKHELIHVEPKVNDDVTGKKDLSFSITLTEYNQIPFNALVGRNLIIIDEVRYKKQQYFINTPTIKQEGALLTKDITATHIYSFRAIKHVVHETIEGTKTLNEALKHAVKGSEITFTIMPDAKGIGAKKLEGFGNKKTSELMDEIISTFGVEIIPDNTHLYIYKKAGKEIVKRLDNLSNLTSLQITTSEDNTTTRVKGYGKLKEDKDILGDQSIPYDSKTGTWAYDSSLKADYTKKIGATFSFSFTGTGFKFKTLVSKLGGKWEFKIGDQMKTISVYKDSDPTEKEFDIIRGLDSKTYKVVATFKGRDSNNPNTKGTKKVDPVMYLLRGNIIGVYRTFKNEDEKYIFPPVTYVHPEEEKFLINGQPSWAEPVTDDSIKTKDDMIKLLKTKVNPYAEVSYDADYVELLDQALADIEEPVMAGDTIRVYADTPLNGITFDGKLRATGASYNPLRPEQPSELTIGGKRKSRVDMEIEDKKRAKNQEQAIKNYQNQLASGLAEINQIKQSLANTQASQQTTYTFSLQFLNGEWSVSYGDGFVSLAASILSLNTDDDYIIQYVTGDTNTIMKDVGYSLYVDDVDVNQINITLYKDGKISDPLEVPDGSKIKILIVGQK</sequence>
<dbReference type="Gene3D" id="3.55.50.40">
    <property type="match status" value="1"/>
</dbReference>
<gene>
    <name evidence="4" type="ORF">SC09_Contig17orf00281</name>
</gene>
<accession>A0A0D1IV13</accession>
<dbReference type="EMBL" id="JXBC01000001">
    <property type="protein sequence ID" value="KIU13118.1"/>
    <property type="molecule type" value="Genomic_DNA"/>
</dbReference>
<protein>
    <recommendedName>
        <fullName evidence="6">Autolysin</fullName>
    </recommendedName>
</protein>
<evidence type="ECO:0000259" key="3">
    <source>
        <dbReference type="Pfam" id="PF18994"/>
    </source>
</evidence>
<dbReference type="Proteomes" id="UP000032247">
    <property type="component" value="Unassembled WGS sequence"/>
</dbReference>
<evidence type="ECO:0000256" key="1">
    <source>
        <dbReference type="SAM" id="Coils"/>
    </source>
</evidence>
<evidence type="ECO:0000259" key="2">
    <source>
        <dbReference type="Pfam" id="PF06605"/>
    </source>
</evidence>
<proteinExistence type="predicted"/>
<organism evidence="4 5">
    <name type="scientific">Bacillus subtilis</name>
    <dbReference type="NCBI Taxonomy" id="1423"/>
    <lineage>
        <taxon>Bacteria</taxon>
        <taxon>Bacillati</taxon>
        <taxon>Bacillota</taxon>
        <taxon>Bacilli</taxon>
        <taxon>Bacillales</taxon>
        <taxon>Bacillaceae</taxon>
        <taxon>Bacillus</taxon>
    </lineage>
</organism>
<dbReference type="InterPro" id="IPR010572">
    <property type="entry name" value="Tail_dom"/>
</dbReference>
<keyword evidence="1" id="KW-0175">Coiled coil</keyword>
<evidence type="ECO:0000313" key="5">
    <source>
        <dbReference type="Proteomes" id="UP000032247"/>
    </source>
</evidence>
<dbReference type="PATRIC" id="fig|1423.173.peg.238"/>
<dbReference type="Gene3D" id="6.20.110.10">
    <property type="match status" value="1"/>
</dbReference>
<feature type="domain" description="Prophage endopeptidase tail N-terminal" evidence="3">
    <location>
        <begin position="11"/>
        <end position="91"/>
    </location>
</feature>
<evidence type="ECO:0008006" key="6">
    <source>
        <dbReference type="Google" id="ProtNLM"/>
    </source>
</evidence>
<dbReference type="Gene3D" id="2.60.120.260">
    <property type="entry name" value="Galactose-binding domain-like"/>
    <property type="match status" value="1"/>
</dbReference>
<dbReference type="Pfam" id="PF06605">
    <property type="entry name" value="Prophage_tail"/>
    <property type="match status" value="1"/>
</dbReference>
<name>A0A0D1IV13_BACIU</name>
<feature type="domain" description="Tail spike" evidence="2">
    <location>
        <begin position="100"/>
        <end position="482"/>
    </location>
</feature>
<feature type="coiled-coil region" evidence="1">
    <location>
        <begin position="483"/>
        <end position="517"/>
    </location>
</feature>
<dbReference type="InterPro" id="IPR044051">
    <property type="entry name" value="Prophage_tail_N"/>
</dbReference>
<dbReference type="AlphaFoldDB" id="A0A0D1IV13"/>
<reference evidence="4 5" key="1">
    <citation type="submission" date="2014-12" db="EMBL/GenBank/DDBJ databases">
        <title>Comparative genome analysis of Bacillus coagulans HM-08, Clostridium butyricum HM-68, Bacillus subtilis HM-66 and Bacillus licheniformis BL-09.</title>
        <authorList>
            <person name="Zhang H."/>
        </authorList>
    </citation>
    <scope>NUCLEOTIDE SEQUENCE [LARGE SCALE GENOMIC DNA]</scope>
    <source>
        <strain evidence="4 5">HM-66</strain>
    </source>
</reference>
<evidence type="ECO:0000313" key="4">
    <source>
        <dbReference type="EMBL" id="KIU13118.1"/>
    </source>
</evidence>
<comment type="caution">
    <text evidence="4">The sequence shown here is derived from an EMBL/GenBank/DDBJ whole genome shotgun (WGS) entry which is preliminary data.</text>
</comment>